<dbReference type="Proteomes" id="UP000297910">
    <property type="component" value="Unassembled WGS sequence"/>
</dbReference>
<evidence type="ECO:0000313" key="3">
    <source>
        <dbReference type="EMBL" id="TGO22259.1"/>
    </source>
</evidence>
<sequence>MDGFNPPSWPPDNQNLTTPGAETADYEFGSPMEVDDHQQQSATSYYLPNQLPMGMTAEAYNQRQTGDTAPSNFQINRSQYLTTPWGNHLPHFSDSFGFAHGNTGIQGGSNQYTSNYFFNGYASPTFALPTSLRANPPLNTGSPRLAFTNQGGSSLYLDSRMTPSQSSIFNPLFNTFSTQLAFNNQGRSSYYPNFGMVPNRSANFNPPLQTPSTINGQLRTMENTAPLNPQFDQYGLPTESNPDYLPHDSGVFGFGSGQVDVQDDPGSNGNVGVYFDDDFKFATYPMLNACEPWVPDQRFYQFGNTDSFEDNHHSNQTATKQEWERVEGLPEYQNEFFGINSHTNALLTQESDEDPHSRDLLDKHGTSKSFSDLPLDIQETIWRYSFPAGRAAFIDFARYPGQIKLDERHTGLPITLAICKISRQVTMEHYTIVDRYTKGIKTGYMKPFCFNPEVDTLCISYNFIKQYTPEKFRNDWYDKVDKALKKKGALKDVGLKGVRFLDVRDVVTSLLVDTRFLPRVYKNSFLSRFENLDRLVFTSACAIDDRLLMPGAVALESLGECEFFWDQLAKYLENQKDSHRGKLVAKQKIIVREHKAPQDPQAWKIRRDGVKVLGFNALCLDNLERTPFGSSSDGDRRVSNSPESWIPCLNSLLRSSMPAINTQTTSETHSPPSNSKHPATPTKISENALANPHVFFPTVYTATVHEQNKPRA</sequence>
<dbReference type="EMBL" id="PQXI01000175">
    <property type="protein sequence ID" value="TGO22259.1"/>
    <property type="molecule type" value="Genomic_DNA"/>
</dbReference>
<name>A0A4Z1FG40_9HELO</name>
<reference evidence="3 4" key="1">
    <citation type="submission" date="2017-12" db="EMBL/GenBank/DDBJ databases">
        <title>Comparative genomics of Botrytis spp.</title>
        <authorList>
            <person name="Valero-Jimenez C.A."/>
            <person name="Tapia P."/>
            <person name="Veloso J."/>
            <person name="Silva-Moreno E."/>
            <person name="Staats M."/>
            <person name="Valdes J.H."/>
            <person name="Van Kan J.A.L."/>
        </authorList>
    </citation>
    <scope>NUCLEOTIDE SEQUENCE [LARGE SCALE GENOMIC DNA]</scope>
    <source>
        <strain evidence="3 4">Bp0003</strain>
    </source>
</reference>
<evidence type="ECO:0000259" key="2">
    <source>
        <dbReference type="Pfam" id="PF20150"/>
    </source>
</evidence>
<evidence type="ECO:0000313" key="4">
    <source>
        <dbReference type="Proteomes" id="UP000297910"/>
    </source>
</evidence>
<evidence type="ECO:0000256" key="1">
    <source>
        <dbReference type="SAM" id="MobiDB-lite"/>
    </source>
</evidence>
<feature type="region of interest" description="Disordered" evidence="1">
    <location>
        <begin position="662"/>
        <end position="683"/>
    </location>
</feature>
<keyword evidence="4" id="KW-1185">Reference proteome</keyword>
<dbReference type="PANTHER" id="PTHR35910">
    <property type="entry name" value="2EXR DOMAIN-CONTAINING PROTEIN"/>
    <property type="match status" value="1"/>
</dbReference>
<feature type="compositionally biased region" description="Polar residues" evidence="1">
    <location>
        <begin position="11"/>
        <end position="20"/>
    </location>
</feature>
<organism evidence="3 4">
    <name type="scientific">Botrytis paeoniae</name>
    <dbReference type="NCBI Taxonomy" id="278948"/>
    <lineage>
        <taxon>Eukaryota</taxon>
        <taxon>Fungi</taxon>
        <taxon>Dikarya</taxon>
        <taxon>Ascomycota</taxon>
        <taxon>Pezizomycotina</taxon>
        <taxon>Leotiomycetes</taxon>
        <taxon>Helotiales</taxon>
        <taxon>Sclerotiniaceae</taxon>
        <taxon>Botrytis</taxon>
    </lineage>
</organism>
<gene>
    <name evidence="3" type="ORF">BPAE_0175g00020</name>
</gene>
<proteinExistence type="predicted"/>
<comment type="caution">
    <text evidence="3">The sequence shown here is derived from an EMBL/GenBank/DDBJ whole genome shotgun (WGS) entry which is preliminary data.</text>
</comment>
<feature type="region of interest" description="Disordered" evidence="1">
    <location>
        <begin position="1"/>
        <end position="26"/>
    </location>
</feature>
<dbReference type="AlphaFoldDB" id="A0A4Z1FG40"/>
<dbReference type="InterPro" id="IPR045518">
    <property type="entry name" value="2EXR"/>
</dbReference>
<accession>A0A4Z1FG40</accession>
<dbReference type="Pfam" id="PF20150">
    <property type="entry name" value="2EXR"/>
    <property type="match status" value="1"/>
</dbReference>
<feature type="domain" description="2EXR" evidence="2">
    <location>
        <begin position="369"/>
        <end position="457"/>
    </location>
</feature>
<protein>
    <recommendedName>
        <fullName evidence="2">2EXR domain-containing protein</fullName>
    </recommendedName>
</protein>
<dbReference type="PANTHER" id="PTHR35910:SF1">
    <property type="entry name" value="2EXR DOMAIN-CONTAINING PROTEIN"/>
    <property type="match status" value="1"/>
</dbReference>